<dbReference type="EMBL" id="CP015622">
    <property type="protein sequence ID" value="ANE03065.1"/>
    <property type="molecule type" value="Genomic_DNA"/>
</dbReference>
<dbReference type="InterPro" id="IPR005064">
    <property type="entry name" value="BUG"/>
</dbReference>
<dbReference type="InterPro" id="IPR042100">
    <property type="entry name" value="Bug_dom1"/>
</dbReference>
<feature type="signal peptide" evidence="2">
    <location>
        <begin position="1"/>
        <end position="19"/>
    </location>
</feature>
<dbReference type="STRING" id="1652495.ccrud_01775"/>
<protein>
    <recommendedName>
        <fullName evidence="5">ABC transporter substrate-binding protein</fullName>
    </recommendedName>
</protein>
<sequence>MNMRKTLIAMISLMGVFLAGCSTGDFEYPSKKMELIVGYGAGSANDTIARSYASALEEVSGATVLVVNRPGAGGIISATEAMLAPADGYSLLLAPISAFTTAPLMQEVYYSPEDFRTVSALAEQPFAITVAADSPYDSLEDLGKVDSLTSAILGEGHASQVVIGTIMQQLGSQIRSVPFDGSGAVLQSVISGETDVAITDANTAYQRVRSGELKALAVTGSQPMEVFPGVPTVSEAGFPEADYMVTQALAVPVGTPDEIVKKLEELSDRAVGTATYQDFLAATNTFVPEMEGSEWMENYAPSEMERLKKAYTELGIGPK</sequence>
<keyword evidence="4" id="KW-1185">Reference proteome</keyword>
<gene>
    <name evidence="3" type="ORF">ccrud_01775</name>
</gene>
<dbReference type="CDD" id="cd07012">
    <property type="entry name" value="PBP2_Bug_TTT"/>
    <property type="match status" value="1"/>
</dbReference>
<evidence type="ECO:0000313" key="4">
    <source>
        <dbReference type="Proteomes" id="UP000076929"/>
    </source>
</evidence>
<dbReference type="SUPFAM" id="SSF53850">
    <property type="entry name" value="Periplasmic binding protein-like II"/>
    <property type="match status" value="1"/>
</dbReference>
<keyword evidence="2" id="KW-0732">Signal</keyword>
<comment type="similarity">
    <text evidence="1">Belongs to the UPF0065 (bug) family.</text>
</comment>
<proteinExistence type="inferred from homology"/>
<dbReference type="Gene3D" id="3.40.190.10">
    <property type="entry name" value="Periplasmic binding protein-like II"/>
    <property type="match status" value="1"/>
</dbReference>
<dbReference type="Pfam" id="PF03401">
    <property type="entry name" value="TctC"/>
    <property type="match status" value="1"/>
</dbReference>
<name>A0A172QQU8_9CORY</name>
<dbReference type="PANTHER" id="PTHR42928:SF5">
    <property type="entry name" value="BLR1237 PROTEIN"/>
    <property type="match status" value="1"/>
</dbReference>
<evidence type="ECO:0000256" key="1">
    <source>
        <dbReference type="ARBA" id="ARBA00006987"/>
    </source>
</evidence>
<evidence type="ECO:0000256" key="2">
    <source>
        <dbReference type="SAM" id="SignalP"/>
    </source>
</evidence>
<dbReference type="Proteomes" id="UP000076929">
    <property type="component" value="Chromosome"/>
</dbReference>
<dbReference type="PROSITE" id="PS51257">
    <property type="entry name" value="PROKAR_LIPOPROTEIN"/>
    <property type="match status" value="1"/>
</dbReference>
<dbReference type="PIRSF" id="PIRSF017082">
    <property type="entry name" value="YflP"/>
    <property type="match status" value="1"/>
</dbReference>
<dbReference type="PANTHER" id="PTHR42928">
    <property type="entry name" value="TRICARBOXYLATE-BINDING PROTEIN"/>
    <property type="match status" value="1"/>
</dbReference>
<dbReference type="KEGG" id="ccjz:ccrud_01775"/>
<reference evidence="3 4" key="1">
    <citation type="submission" date="2016-05" db="EMBL/GenBank/DDBJ databases">
        <title>Complete genome sequence of Corynebacterium crudilactis, a new Corynebacterium species isolated from raw cow's milk.</title>
        <authorList>
            <person name="Christian R."/>
            <person name="Zimmermann J."/>
            <person name="Lipski A."/>
            <person name="Kalinowski J."/>
        </authorList>
    </citation>
    <scope>NUCLEOTIDE SEQUENCE [LARGE SCALE GENOMIC DNA]</scope>
    <source>
        <strain evidence="3 4">JZ16</strain>
    </source>
</reference>
<evidence type="ECO:0000313" key="3">
    <source>
        <dbReference type="EMBL" id="ANE03065.1"/>
    </source>
</evidence>
<accession>A0A172QQU8</accession>
<feature type="chain" id="PRO_5038457111" description="ABC transporter substrate-binding protein" evidence="2">
    <location>
        <begin position="20"/>
        <end position="319"/>
    </location>
</feature>
<evidence type="ECO:0008006" key="5">
    <source>
        <dbReference type="Google" id="ProtNLM"/>
    </source>
</evidence>
<dbReference type="AlphaFoldDB" id="A0A172QQU8"/>
<organism evidence="3 4">
    <name type="scientific">Corynebacterium crudilactis</name>
    <dbReference type="NCBI Taxonomy" id="1652495"/>
    <lineage>
        <taxon>Bacteria</taxon>
        <taxon>Bacillati</taxon>
        <taxon>Actinomycetota</taxon>
        <taxon>Actinomycetes</taxon>
        <taxon>Mycobacteriales</taxon>
        <taxon>Corynebacteriaceae</taxon>
        <taxon>Corynebacterium</taxon>
    </lineage>
</organism>
<dbReference type="Gene3D" id="3.40.190.150">
    <property type="entry name" value="Bordetella uptake gene, domain 1"/>
    <property type="match status" value="1"/>
</dbReference>